<dbReference type="Proteomes" id="UP000785679">
    <property type="component" value="Unassembled WGS sequence"/>
</dbReference>
<evidence type="ECO:0000313" key="9">
    <source>
        <dbReference type="Proteomes" id="UP000785679"/>
    </source>
</evidence>
<proteinExistence type="predicted"/>
<dbReference type="InterPro" id="IPR042512">
    <property type="entry name" value="TLCD5"/>
</dbReference>
<evidence type="ECO:0000256" key="5">
    <source>
        <dbReference type="PROSITE-ProRule" id="PRU00205"/>
    </source>
</evidence>
<accession>A0A8J8NPA5</accession>
<name>A0A8J8NPA5_HALGN</name>
<dbReference type="InterPro" id="IPR006634">
    <property type="entry name" value="TLC-dom"/>
</dbReference>
<evidence type="ECO:0000256" key="3">
    <source>
        <dbReference type="ARBA" id="ARBA00022989"/>
    </source>
</evidence>
<organism evidence="8 9">
    <name type="scientific">Halteria grandinella</name>
    <dbReference type="NCBI Taxonomy" id="5974"/>
    <lineage>
        <taxon>Eukaryota</taxon>
        <taxon>Sar</taxon>
        <taxon>Alveolata</taxon>
        <taxon>Ciliophora</taxon>
        <taxon>Intramacronucleata</taxon>
        <taxon>Spirotrichea</taxon>
        <taxon>Stichotrichia</taxon>
        <taxon>Sporadotrichida</taxon>
        <taxon>Halteriidae</taxon>
        <taxon>Halteria</taxon>
    </lineage>
</organism>
<gene>
    <name evidence="8" type="ORF">FGO68_gene3429</name>
</gene>
<feature type="domain" description="TLC" evidence="7">
    <location>
        <begin position="89"/>
        <end position="276"/>
    </location>
</feature>
<feature type="transmembrane region" description="Helical" evidence="6">
    <location>
        <begin position="94"/>
        <end position="117"/>
    </location>
</feature>
<keyword evidence="2 5" id="KW-0812">Transmembrane</keyword>
<feature type="transmembrane region" description="Helical" evidence="6">
    <location>
        <begin position="51"/>
        <end position="73"/>
    </location>
</feature>
<feature type="transmembrane region" description="Helical" evidence="6">
    <location>
        <begin position="218"/>
        <end position="239"/>
    </location>
</feature>
<feature type="transmembrane region" description="Helical" evidence="6">
    <location>
        <begin position="129"/>
        <end position="151"/>
    </location>
</feature>
<feature type="transmembrane region" description="Helical" evidence="6">
    <location>
        <begin position="245"/>
        <end position="265"/>
    </location>
</feature>
<evidence type="ECO:0000256" key="2">
    <source>
        <dbReference type="ARBA" id="ARBA00022692"/>
    </source>
</evidence>
<keyword evidence="4 5" id="KW-0472">Membrane</keyword>
<dbReference type="PANTHER" id="PTHR31898">
    <property type="entry name" value="TRANSMEMBRANE PROTEIN 136"/>
    <property type="match status" value="1"/>
</dbReference>
<keyword evidence="3 6" id="KW-1133">Transmembrane helix</keyword>
<feature type="transmembrane region" description="Helical" evidence="6">
    <location>
        <begin position="306"/>
        <end position="326"/>
    </location>
</feature>
<dbReference type="GO" id="GO:0016020">
    <property type="term" value="C:membrane"/>
    <property type="evidence" value="ECO:0007669"/>
    <property type="project" value="UniProtKB-SubCell"/>
</dbReference>
<comment type="subcellular location">
    <subcellularLocation>
        <location evidence="1">Membrane</location>
        <topology evidence="1">Multi-pass membrane protein</topology>
    </subcellularLocation>
</comment>
<comment type="caution">
    <text evidence="8">The sequence shown here is derived from an EMBL/GenBank/DDBJ whole genome shotgun (WGS) entry which is preliminary data.</text>
</comment>
<dbReference type="EMBL" id="RRYP01010884">
    <property type="protein sequence ID" value="TNV78105.1"/>
    <property type="molecule type" value="Genomic_DNA"/>
</dbReference>
<reference evidence="8" key="1">
    <citation type="submission" date="2019-06" db="EMBL/GenBank/DDBJ databases">
        <authorList>
            <person name="Zheng W."/>
        </authorList>
    </citation>
    <scope>NUCLEOTIDE SEQUENCE</scope>
    <source>
        <strain evidence="8">QDHG01</strain>
    </source>
</reference>
<evidence type="ECO:0000259" key="7">
    <source>
        <dbReference type="PROSITE" id="PS50922"/>
    </source>
</evidence>
<sequence length="339" mass="39663">MASQTILTPADTVQQHQSSDSVTNEGGWLYNHLFKASTQLPYDTRIDDYNWIQIIGIQCAAYFVLHILVRLIVPSPGKKEDFIARKKLREYYFYYFQYTSLFHALVCIFVDPFIFYYGGYRYNQPNHLYYVFILSHSFAYFIFDTIIEIFYRTDDALTNVHHAVCLAVSYFGIRAPHSAFEFVVLQFLAETSNPFLIYRTILRIQGKKDTNTFRINEFVFAGVFIIARVILTPMFLVYMYEGYNVLYSIKLGVSLILFVQLMWAYRIIELVFQSIRVAYEKKEATPPSIVVAGESLMNAVQNKKKVAMGMAFFNFCWIFVLPHVYYGVVLKNLHFNLIF</sequence>
<evidence type="ECO:0000256" key="4">
    <source>
        <dbReference type="ARBA" id="ARBA00023136"/>
    </source>
</evidence>
<dbReference type="SMART" id="SM00724">
    <property type="entry name" value="TLC"/>
    <property type="match status" value="1"/>
</dbReference>
<dbReference type="OrthoDB" id="284464at2759"/>
<dbReference type="PROSITE" id="PS50922">
    <property type="entry name" value="TLC"/>
    <property type="match status" value="1"/>
</dbReference>
<evidence type="ECO:0000256" key="1">
    <source>
        <dbReference type="ARBA" id="ARBA00004141"/>
    </source>
</evidence>
<dbReference type="AlphaFoldDB" id="A0A8J8NPA5"/>
<protein>
    <recommendedName>
        <fullName evidence="7">TLC domain-containing protein</fullName>
    </recommendedName>
</protein>
<evidence type="ECO:0000256" key="6">
    <source>
        <dbReference type="SAM" id="Phobius"/>
    </source>
</evidence>
<dbReference type="PANTHER" id="PTHR31898:SF1">
    <property type="entry name" value="TLC DOMAIN-CONTAINING PROTEIN 5"/>
    <property type="match status" value="1"/>
</dbReference>
<evidence type="ECO:0000313" key="8">
    <source>
        <dbReference type="EMBL" id="TNV78105.1"/>
    </source>
</evidence>
<keyword evidence="9" id="KW-1185">Reference proteome</keyword>